<reference evidence="2 3" key="1">
    <citation type="submission" date="2016-11" db="EMBL/GenBank/DDBJ databases">
        <authorList>
            <person name="Jaros S."/>
            <person name="Januszkiewicz K."/>
            <person name="Wedrychowicz H."/>
        </authorList>
    </citation>
    <scope>NUCLEOTIDE SEQUENCE [LARGE SCALE GENOMIC DNA]</scope>
    <source>
        <strain evidence="2 3">DSM 24787</strain>
    </source>
</reference>
<sequence length="166" mass="18771">MATELNTEIKETQTALLQALDAFNQEQLNKVPFEGSWTGGQVGEHLTKAVSAGLLYGNTTETERPPDVMVKPLRDQFLNFDIKMKSPDFIIPSDGPHVKQEVRGQLEKIWEEIEEAASTLDLTKTCLDFELPGAGHLTRLEWLNFMVVHTKRHTHQLKNIYKALTA</sequence>
<dbReference type="OrthoDB" id="679284at2"/>
<gene>
    <name evidence="2" type="ORF">SAMN04488055_3315</name>
</gene>
<feature type="domain" description="DinB-like" evidence="1">
    <location>
        <begin position="9"/>
        <end position="157"/>
    </location>
</feature>
<accession>A0A1N6HD65</accession>
<dbReference type="AlphaFoldDB" id="A0A1N6HD65"/>
<dbReference type="Gene3D" id="1.20.120.450">
    <property type="entry name" value="dinb family like domain"/>
    <property type="match status" value="1"/>
</dbReference>
<organism evidence="2 3">
    <name type="scientific">Chitinophaga niabensis</name>
    <dbReference type="NCBI Taxonomy" id="536979"/>
    <lineage>
        <taxon>Bacteria</taxon>
        <taxon>Pseudomonadati</taxon>
        <taxon>Bacteroidota</taxon>
        <taxon>Chitinophagia</taxon>
        <taxon>Chitinophagales</taxon>
        <taxon>Chitinophagaceae</taxon>
        <taxon>Chitinophaga</taxon>
    </lineage>
</organism>
<evidence type="ECO:0000313" key="2">
    <source>
        <dbReference type="EMBL" id="SIO17781.1"/>
    </source>
</evidence>
<dbReference type="Pfam" id="PF12867">
    <property type="entry name" value="DinB_2"/>
    <property type="match status" value="1"/>
</dbReference>
<evidence type="ECO:0000313" key="3">
    <source>
        <dbReference type="Proteomes" id="UP000185003"/>
    </source>
</evidence>
<dbReference type="RefSeq" id="WP_074240280.1">
    <property type="nucleotide sequence ID" value="NZ_FSRA01000001.1"/>
</dbReference>
<dbReference type="InterPro" id="IPR034660">
    <property type="entry name" value="DinB/YfiT-like"/>
</dbReference>
<keyword evidence="3" id="KW-1185">Reference proteome</keyword>
<dbReference type="Proteomes" id="UP000185003">
    <property type="component" value="Unassembled WGS sequence"/>
</dbReference>
<dbReference type="InterPro" id="IPR024775">
    <property type="entry name" value="DinB-like"/>
</dbReference>
<name>A0A1N6HD65_9BACT</name>
<proteinExistence type="predicted"/>
<dbReference type="EMBL" id="FSRA01000001">
    <property type="protein sequence ID" value="SIO17781.1"/>
    <property type="molecule type" value="Genomic_DNA"/>
</dbReference>
<dbReference type="STRING" id="536979.SAMN04488055_3315"/>
<evidence type="ECO:0000259" key="1">
    <source>
        <dbReference type="Pfam" id="PF12867"/>
    </source>
</evidence>
<dbReference type="SUPFAM" id="SSF109854">
    <property type="entry name" value="DinB/YfiT-like putative metalloenzymes"/>
    <property type="match status" value="1"/>
</dbReference>
<protein>
    <submittedName>
        <fullName evidence="2">DinB superfamily protein</fullName>
    </submittedName>
</protein>